<gene>
    <name evidence="1" type="ORF">RchiOBHm_Chr4g0387061</name>
</gene>
<comment type="caution">
    <text evidence="1">The sequence shown here is derived from an EMBL/GenBank/DDBJ whole genome shotgun (WGS) entry which is preliminary data.</text>
</comment>
<protein>
    <submittedName>
        <fullName evidence="1">Uncharacterized protein</fullName>
    </submittedName>
</protein>
<name>A0A2P6QPC9_ROSCH</name>
<dbReference type="AlphaFoldDB" id="A0A2P6QPC9"/>
<keyword evidence="2" id="KW-1185">Reference proteome</keyword>
<dbReference type="Proteomes" id="UP000238479">
    <property type="component" value="Chromosome 4"/>
</dbReference>
<reference evidence="1 2" key="1">
    <citation type="journal article" date="2018" name="Nat. Genet.">
        <title>The Rosa genome provides new insights in the design of modern roses.</title>
        <authorList>
            <person name="Bendahmane M."/>
        </authorList>
    </citation>
    <scope>NUCLEOTIDE SEQUENCE [LARGE SCALE GENOMIC DNA]</scope>
    <source>
        <strain evidence="2">cv. Old Blush</strain>
    </source>
</reference>
<sequence length="76" mass="9052">MVLEQKYSQGIEWINLWNCHRLCDSLGICMEKLERIILNQVSEEVTPTNGVSIEFGAYIWINNVYVDGDFWFHKKW</sequence>
<evidence type="ECO:0000313" key="2">
    <source>
        <dbReference type="Proteomes" id="UP000238479"/>
    </source>
</evidence>
<evidence type="ECO:0000313" key="1">
    <source>
        <dbReference type="EMBL" id="PRQ36040.1"/>
    </source>
</evidence>
<dbReference type="EMBL" id="PDCK01000042">
    <property type="protein sequence ID" value="PRQ36040.1"/>
    <property type="molecule type" value="Genomic_DNA"/>
</dbReference>
<accession>A0A2P6QPC9</accession>
<organism evidence="1 2">
    <name type="scientific">Rosa chinensis</name>
    <name type="common">China rose</name>
    <dbReference type="NCBI Taxonomy" id="74649"/>
    <lineage>
        <taxon>Eukaryota</taxon>
        <taxon>Viridiplantae</taxon>
        <taxon>Streptophyta</taxon>
        <taxon>Embryophyta</taxon>
        <taxon>Tracheophyta</taxon>
        <taxon>Spermatophyta</taxon>
        <taxon>Magnoliopsida</taxon>
        <taxon>eudicotyledons</taxon>
        <taxon>Gunneridae</taxon>
        <taxon>Pentapetalae</taxon>
        <taxon>rosids</taxon>
        <taxon>fabids</taxon>
        <taxon>Rosales</taxon>
        <taxon>Rosaceae</taxon>
        <taxon>Rosoideae</taxon>
        <taxon>Rosoideae incertae sedis</taxon>
        <taxon>Rosa</taxon>
    </lineage>
</organism>
<proteinExistence type="predicted"/>
<dbReference type="Gramene" id="PRQ36040">
    <property type="protein sequence ID" value="PRQ36040"/>
    <property type="gene ID" value="RchiOBHm_Chr4g0387061"/>
</dbReference>